<protein>
    <submittedName>
        <fullName evidence="1">Uncharacterized protein</fullName>
    </submittedName>
</protein>
<name>A0A0L7RHJ7_9HYME</name>
<dbReference type="AlphaFoldDB" id="A0A0L7RHJ7"/>
<dbReference type="EMBL" id="KQ414591">
    <property type="protein sequence ID" value="KOC70273.1"/>
    <property type="molecule type" value="Genomic_DNA"/>
</dbReference>
<organism evidence="1 2">
    <name type="scientific">Habropoda laboriosa</name>
    <dbReference type="NCBI Taxonomy" id="597456"/>
    <lineage>
        <taxon>Eukaryota</taxon>
        <taxon>Metazoa</taxon>
        <taxon>Ecdysozoa</taxon>
        <taxon>Arthropoda</taxon>
        <taxon>Hexapoda</taxon>
        <taxon>Insecta</taxon>
        <taxon>Pterygota</taxon>
        <taxon>Neoptera</taxon>
        <taxon>Endopterygota</taxon>
        <taxon>Hymenoptera</taxon>
        <taxon>Apocrita</taxon>
        <taxon>Aculeata</taxon>
        <taxon>Apoidea</taxon>
        <taxon>Anthophila</taxon>
        <taxon>Apidae</taxon>
        <taxon>Habropoda</taxon>
    </lineage>
</organism>
<accession>A0A0L7RHJ7</accession>
<keyword evidence="2" id="KW-1185">Reference proteome</keyword>
<evidence type="ECO:0000313" key="2">
    <source>
        <dbReference type="Proteomes" id="UP000053825"/>
    </source>
</evidence>
<dbReference type="Proteomes" id="UP000053825">
    <property type="component" value="Unassembled WGS sequence"/>
</dbReference>
<proteinExistence type="predicted"/>
<evidence type="ECO:0000313" key="1">
    <source>
        <dbReference type="EMBL" id="KOC70273.1"/>
    </source>
</evidence>
<gene>
    <name evidence="1" type="ORF">WH47_06971</name>
</gene>
<sequence>MERCLRFDLFRISRKQSSIYLAIKLYFHTGKLAISETTFYCVILRVTDTTQPENDSDVTPPAKRQSFCSKYSSTTVRFLAAINCSIRCPFRRTNEDVREGRSLKGITYHNYGNGLFHWKYENNNQLIQIRKW</sequence>
<reference evidence="1 2" key="1">
    <citation type="submission" date="2015-07" db="EMBL/GenBank/DDBJ databases">
        <title>The genome of Habropoda laboriosa.</title>
        <authorList>
            <person name="Pan H."/>
            <person name="Kapheim K."/>
        </authorList>
    </citation>
    <scope>NUCLEOTIDE SEQUENCE [LARGE SCALE GENOMIC DNA]</scope>
    <source>
        <strain evidence="1">0110345459</strain>
    </source>
</reference>